<sequence length="204" mass="23986">MAITSDEFKRILIKFRDEEPHSFYFEPRLDRLMDSEECQGFSAVLHESGRRWERRPATATLATMLPDERGIYMFVWCPALSLLCDEASDSKTPRAERFRYVLYVGKAGVEEGKTDTLKERFKSGYARYIGNDPSPLWTEKVPDDPKRDQLLSRYLSLRPLEFWYIILKDMKEIHTFEKKLIKTLNPPLNKQHGRRLRIGKPEPA</sequence>
<comment type="caution">
    <text evidence="1">The sequence shown here is derived from an EMBL/GenBank/DDBJ whole genome shotgun (WGS) entry which is preliminary data.</text>
</comment>
<evidence type="ECO:0000313" key="1">
    <source>
        <dbReference type="EMBL" id="MBB6050762.1"/>
    </source>
</evidence>
<organism evidence="1 2">
    <name type="scientific">Armatimonas rosea</name>
    <dbReference type="NCBI Taxonomy" id="685828"/>
    <lineage>
        <taxon>Bacteria</taxon>
        <taxon>Bacillati</taxon>
        <taxon>Armatimonadota</taxon>
        <taxon>Armatimonadia</taxon>
        <taxon>Armatimonadales</taxon>
        <taxon>Armatimonadaceae</taxon>
        <taxon>Armatimonas</taxon>
    </lineage>
</organism>
<proteinExistence type="predicted"/>
<evidence type="ECO:0000313" key="2">
    <source>
        <dbReference type="Proteomes" id="UP000520814"/>
    </source>
</evidence>
<dbReference type="RefSeq" id="WP_184196313.1">
    <property type="nucleotide sequence ID" value="NZ_JACHGW010000002.1"/>
</dbReference>
<dbReference type="EMBL" id="JACHGW010000002">
    <property type="protein sequence ID" value="MBB6050762.1"/>
    <property type="molecule type" value="Genomic_DNA"/>
</dbReference>
<name>A0A7W9W7M3_ARMRO</name>
<gene>
    <name evidence="1" type="ORF">HNQ39_002553</name>
</gene>
<reference evidence="1 2" key="1">
    <citation type="submission" date="2020-08" db="EMBL/GenBank/DDBJ databases">
        <title>Genomic Encyclopedia of Type Strains, Phase IV (KMG-IV): sequencing the most valuable type-strain genomes for metagenomic binning, comparative biology and taxonomic classification.</title>
        <authorList>
            <person name="Goeker M."/>
        </authorList>
    </citation>
    <scope>NUCLEOTIDE SEQUENCE [LARGE SCALE GENOMIC DNA]</scope>
    <source>
        <strain evidence="1 2">DSM 23562</strain>
    </source>
</reference>
<keyword evidence="2" id="KW-1185">Reference proteome</keyword>
<dbReference type="Proteomes" id="UP000520814">
    <property type="component" value="Unassembled WGS sequence"/>
</dbReference>
<dbReference type="AlphaFoldDB" id="A0A7W9W7M3"/>
<accession>A0A7W9W7M3</accession>
<protein>
    <submittedName>
        <fullName evidence="1">Uncharacterized protein</fullName>
    </submittedName>
</protein>